<feature type="compositionally biased region" description="Polar residues" evidence="1">
    <location>
        <begin position="26"/>
        <end position="45"/>
    </location>
</feature>
<gene>
    <name evidence="2" type="ORF">BCV70DRAFT_215683</name>
</gene>
<evidence type="ECO:0000313" key="3">
    <source>
        <dbReference type="Proteomes" id="UP000246740"/>
    </source>
</evidence>
<dbReference type="InParanoid" id="A0A317XVK7"/>
<dbReference type="EMBL" id="KZ819189">
    <property type="protein sequence ID" value="PWZ02324.1"/>
    <property type="molecule type" value="Genomic_DNA"/>
</dbReference>
<dbReference type="AlphaFoldDB" id="A0A317XVK7"/>
<evidence type="ECO:0000256" key="1">
    <source>
        <dbReference type="SAM" id="MobiDB-lite"/>
    </source>
</evidence>
<accession>A0A317XVK7</accession>
<proteinExistence type="predicted"/>
<organism evidence="2 3">
    <name type="scientific">Testicularia cyperi</name>
    <dbReference type="NCBI Taxonomy" id="1882483"/>
    <lineage>
        <taxon>Eukaryota</taxon>
        <taxon>Fungi</taxon>
        <taxon>Dikarya</taxon>
        <taxon>Basidiomycota</taxon>
        <taxon>Ustilaginomycotina</taxon>
        <taxon>Ustilaginomycetes</taxon>
        <taxon>Ustilaginales</taxon>
        <taxon>Anthracoideaceae</taxon>
        <taxon>Testicularia</taxon>
    </lineage>
</organism>
<evidence type="ECO:0000313" key="2">
    <source>
        <dbReference type="EMBL" id="PWZ02324.1"/>
    </source>
</evidence>
<feature type="region of interest" description="Disordered" evidence="1">
    <location>
        <begin position="234"/>
        <end position="344"/>
    </location>
</feature>
<name>A0A317XVK7_9BASI</name>
<protein>
    <submittedName>
        <fullName evidence="2">Uncharacterized protein</fullName>
    </submittedName>
</protein>
<keyword evidence="3" id="KW-1185">Reference proteome</keyword>
<reference evidence="2 3" key="1">
    <citation type="journal article" date="2018" name="Mol. Biol. Evol.">
        <title>Broad Genomic Sampling Reveals a Smut Pathogenic Ancestry of the Fungal Clade Ustilaginomycotina.</title>
        <authorList>
            <person name="Kijpornyongpan T."/>
            <person name="Mondo S.J."/>
            <person name="Barry K."/>
            <person name="Sandor L."/>
            <person name="Lee J."/>
            <person name="Lipzen A."/>
            <person name="Pangilinan J."/>
            <person name="LaButti K."/>
            <person name="Hainaut M."/>
            <person name="Henrissat B."/>
            <person name="Grigoriev I.V."/>
            <person name="Spatafora J.W."/>
            <person name="Aime M.C."/>
        </authorList>
    </citation>
    <scope>NUCLEOTIDE SEQUENCE [LARGE SCALE GENOMIC DNA]</scope>
    <source>
        <strain evidence="2 3">MCA 3645</strain>
    </source>
</reference>
<sequence>MASPPPPPPFFQHHEAMALPAFGSLVSTPGRNTSSTSLPAESLQGSEWGYDSPARCDESDSAVWSRTGVAEATLDRAHSVMGATSGTADTSAGHHYPSFYSSELVDSPANRYTALQADAFAAWQGRSLPSGRLSVSVPRSELGVELWEGVGTMSKSAPRWLSQAADAFASSNAAHEVYGGTSSSHSFPTFGSHLMRVSTDEPMMVQTPTHLHPQLQTGRYGHSAAAATATVYDAQASASEAREQQGPVPSDSRDTLRDPFGSASPLTDFSVDPPRPGSSQGAATTSFATHGSFPSATVAPQHFGGPSPAPHQQLQHHLIRNNHGSDHASANASASGFGHSYSSSSSIDPSLMHTSFDMPHFSLPPSAAWS</sequence>
<feature type="compositionally biased region" description="Low complexity" evidence="1">
    <location>
        <begin position="333"/>
        <end position="344"/>
    </location>
</feature>
<feature type="compositionally biased region" description="Polar residues" evidence="1">
    <location>
        <begin position="277"/>
        <end position="295"/>
    </location>
</feature>
<dbReference type="Proteomes" id="UP000246740">
    <property type="component" value="Unassembled WGS sequence"/>
</dbReference>
<feature type="region of interest" description="Disordered" evidence="1">
    <location>
        <begin position="26"/>
        <end position="46"/>
    </location>
</feature>